<evidence type="ECO:0000313" key="3">
    <source>
        <dbReference type="Proteomes" id="UP001364472"/>
    </source>
</evidence>
<dbReference type="Proteomes" id="UP001364472">
    <property type="component" value="Unassembled WGS sequence"/>
</dbReference>
<proteinExistence type="predicted"/>
<evidence type="ECO:0000256" key="1">
    <source>
        <dbReference type="SAM" id="SignalP"/>
    </source>
</evidence>
<protein>
    <recommendedName>
        <fullName evidence="4">Right handed beta helix region</fullName>
    </recommendedName>
</protein>
<dbReference type="SUPFAM" id="SSF51126">
    <property type="entry name" value="Pectin lyase-like"/>
    <property type="match status" value="1"/>
</dbReference>
<evidence type="ECO:0008006" key="4">
    <source>
        <dbReference type="Google" id="ProtNLM"/>
    </source>
</evidence>
<name>A0AAW9R3Z2_9GAMM</name>
<dbReference type="EMBL" id="JBBDHC010000007">
    <property type="protein sequence ID" value="MEJ1249314.1"/>
    <property type="molecule type" value="Genomic_DNA"/>
</dbReference>
<accession>A0AAW9R3Z2</accession>
<dbReference type="Gene3D" id="2.160.20.10">
    <property type="entry name" value="Single-stranded right-handed beta-helix, Pectin lyase-like"/>
    <property type="match status" value="1"/>
</dbReference>
<keyword evidence="1" id="KW-0732">Signal</keyword>
<feature type="chain" id="PRO_5043567009" description="Right handed beta helix region" evidence="1">
    <location>
        <begin position="23"/>
        <end position="376"/>
    </location>
</feature>
<organism evidence="2 3">
    <name type="scientific">Denitratimonas tolerans</name>
    <dbReference type="NCBI Taxonomy" id="1338420"/>
    <lineage>
        <taxon>Bacteria</taxon>
        <taxon>Pseudomonadati</taxon>
        <taxon>Pseudomonadota</taxon>
        <taxon>Gammaproteobacteria</taxon>
        <taxon>Lysobacterales</taxon>
        <taxon>Lysobacteraceae</taxon>
        <taxon>Denitratimonas</taxon>
    </lineage>
</organism>
<feature type="signal peptide" evidence="1">
    <location>
        <begin position="1"/>
        <end position="22"/>
    </location>
</feature>
<dbReference type="RefSeq" id="WP_337335031.1">
    <property type="nucleotide sequence ID" value="NZ_JBBDHC010000007.1"/>
</dbReference>
<dbReference type="InterPro" id="IPR012334">
    <property type="entry name" value="Pectin_lyas_fold"/>
</dbReference>
<dbReference type="InterPro" id="IPR011050">
    <property type="entry name" value="Pectin_lyase_fold/virulence"/>
</dbReference>
<sequence length="376" mass="39594">MPRPTLFLLLALLLLAAPAGHAATWCVRNHTELQQALTAAAASPEDDEIKLHEGIYTTYAGTFTYSAQTTGWMWITGGWYTVDNNDCAQMRMDASRTILDGAGQNRVLQIILMPPAGTTQTARLGVMNLTIANGYGDSATNQRGGGIQMNSYSDGYTELWLDRVIVANSDGYFGGGADLYAKNGFVRVANSLFDNNDASASAFGHAAINVVATAASVSPAIIIANSTFARGRCASTGTRGCGVGVGLPAGVHLAVLNSLFHDNALSDLNIEGMAVIGLGNGSAAAEYSLIPTLSGNLPLAATHAFTGDPMFVDPANGNFRLRDASPLIDRGLAPLPYYPLGGSDLDAQPRVRFGAVDPGPYENQTRAWLFIDGFEP</sequence>
<reference evidence="2 3" key="1">
    <citation type="journal article" date="2016" name="Antonie Van Leeuwenhoek">
        <title>Denitratimonas tolerans gen. nov., sp. nov., a denitrifying bacterium isolated from a bioreactor for tannery wastewater treatment.</title>
        <authorList>
            <person name="Han S.I."/>
            <person name="Kim J.O."/>
            <person name="Lee Y.R."/>
            <person name="Ekpeghere K.I."/>
            <person name="Koh S.C."/>
            <person name="Whang K.S."/>
        </authorList>
    </citation>
    <scope>NUCLEOTIDE SEQUENCE [LARGE SCALE GENOMIC DNA]</scope>
    <source>
        <strain evidence="2 3">KACC 17565</strain>
    </source>
</reference>
<keyword evidence="3" id="KW-1185">Reference proteome</keyword>
<comment type="caution">
    <text evidence="2">The sequence shown here is derived from an EMBL/GenBank/DDBJ whole genome shotgun (WGS) entry which is preliminary data.</text>
</comment>
<dbReference type="AlphaFoldDB" id="A0AAW9R3Z2"/>
<evidence type="ECO:0000313" key="2">
    <source>
        <dbReference type="EMBL" id="MEJ1249314.1"/>
    </source>
</evidence>
<gene>
    <name evidence="2" type="ORF">WB794_06460</name>
</gene>